<evidence type="ECO:0000313" key="2">
    <source>
        <dbReference type="EMBL" id="SNQ28958.1"/>
    </source>
</evidence>
<dbReference type="AlphaFoldDB" id="A0A217EEN4"/>
<organism evidence="2 3">
    <name type="scientific">Acinetobacter apis</name>
    <dbReference type="NCBI Taxonomy" id="1229165"/>
    <lineage>
        <taxon>Bacteria</taxon>
        <taxon>Pseudomonadati</taxon>
        <taxon>Pseudomonadota</taxon>
        <taxon>Gammaproteobacteria</taxon>
        <taxon>Moraxellales</taxon>
        <taxon>Moraxellaceae</taxon>
        <taxon>Acinetobacter</taxon>
    </lineage>
</organism>
<gene>
    <name evidence="2" type="ORF">SAMN05444584_0889</name>
</gene>
<proteinExistence type="predicted"/>
<name>A0A217EEN4_9GAMM</name>
<feature type="transmembrane region" description="Helical" evidence="1">
    <location>
        <begin position="26"/>
        <end position="47"/>
    </location>
</feature>
<dbReference type="Proteomes" id="UP000243463">
    <property type="component" value="Unassembled WGS sequence"/>
</dbReference>
<keyword evidence="1" id="KW-0812">Transmembrane</keyword>
<keyword evidence="1" id="KW-0472">Membrane</keyword>
<accession>A0A217EEN4</accession>
<sequence>MKIVPEQIITSIQRQTQPNSKLDRGAVCFFLLGIFIIAFTLHMLTFVS</sequence>
<reference evidence="3" key="1">
    <citation type="submission" date="2017-06" db="EMBL/GenBank/DDBJ databases">
        <authorList>
            <person name="Varghese N."/>
            <person name="Submissions S."/>
        </authorList>
    </citation>
    <scope>NUCLEOTIDE SEQUENCE [LARGE SCALE GENOMIC DNA]</scope>
    <source>
        <strain evidence="3">ANC 5114</strain>
    </source>
</reference>
<protein>
    <submittedName>
        <fullName evidence="2">Uncharacterized protein</fullName>
    </submittedName>
</protein>
<evidence type="ECO:0000256" key="1">
    <source>
        <dbReference type="SAM" id="Phobius"/>
    </source>
</evidence>
<keyword evidence="3" id="KW-1185">Reference proteome</keyword>
<dbReference type="EMBL" id="FZLN01000001">
    <property type="protein sequence ID" value="SNQ28958.1"/>
    <property type="molecule type" value="Genomic_DNA"/>
</dbReference>
<keyword evidence="1" id="KW-1133">Transmembrane helix</keyword>
<evidence type="ECO:0000313" key="3">
    <source>
        <dbReference type="Proteomes" id="UP000243463"/>
    </source>
</evidence>